<sequence length="63" mass="6737">MLSWVHPVNPTMTPSSQMLSTSPGQATIPPALGPLRFLMPSDETACTSCSHSHSYPTIITPRA</sequence>
<feature type="region of interest" description="Disordered" evidence="1">
    <location>
        <begin position="1"/>
        <end position="26"/>
    </location>
</feature>
<accession>A0A2N5UD13</accession>
<protein>
    <submittedName>
        <fullName evidence="2">Uncharacterized protein</fullName>
    </submittedName>
</protein>
<evidence type="ECO:0000256" key="1">
    <source>
        <dbReference type="SAM" id="MobiDB-lite"/>
    </source>
</evidence>
<organism evidence="2 3">
    <name type="scientific">Puccinia coronata f. sp. avenae</name>
    <dbReference type="NCBI Taxonomy" id="200324"/>
    <lineage>
        <taxon>Eukaryota</taxon>
        <taxon>Fungi</taxon>
        <taxon>Dikarya</taxon>
        <taxon>Basidiomycota</taxon>
        <taxon>Pucciniomycotina</taxon>
        <taxon>Pucciniomycetes</taxon>
        <taxon>Pucciniales</taxon>
        <taxon>Pucciniaceae</taxon>
        <taxon>Puccinia</taxon>
    </lineage>
</organism>
<feature type="compositionally biased region" description="Polar residues" evidence="1">
    <location>
        <begin position="10"/>
        <end position="25"/>
    </location>
</feature>
<gene>
    <name evidence="2" type="ORF">PCASD_18869</name>
</gene>
<dbReference type="AlphaFoldDB" id="A0A2N5UD13"/>
<evidence type="ECO:0000313" key="3">
    <source>
        <dbReference type="Proteomes" id="UP000235392"/>
    </source>
</evidence>
<name>A0A2N5UD13_9BASI</name>
<reference evidence="2 3" key="1">
    <citation type="submission" date="2017-11" db="EMBL/GenBank/DDBJ databases">
        <title>De novo assembly and phasing of dikaryotic genomes from two isolates of Puccinia coronata f. sp. avenae, the causal agent of oat crown rust.</title>
        <authorList>
            <person name="Miller M.E."/>
            <person name="Zhang Y."/>
            <person name="Omidvar V."/>
            <person name="Sperschneider J."/>
            <person name="Schwessinger B."/>
            <person name="Raley C."/>
            <person name="Palmer J.M."/>
            <person name="Garnica D."/>
            <person name="Upadhyaya N."/>
            <person name="Rathjen J."/>
            <person name="Taylor J.M."/>
            <person name="Park R.F."/>
            <person name="Dodds P.N."/>
            <person name="Hirsch C.D."/>
            <person name="Kianian S.F."/>
            <person name="Figueroa M."/>
        </authorList>
    </citation>
    <scope>NUCLEOTIDE SEQUENCE [LARGE SCALE GENOMIC DNA]</scope>
    <source>
        <strain evidence="2">12SD80</strain>
    </source>
</reference>
<evidence type="ECO:0000313" key="2">
    <source>
        <dbReference type="EMBL" id="PLW35586.1"/>
    </source>
</evidence>
<dbReference type="EMBL" id="PGCI01000175">
    <property type="protein sequence ID" value="PLW35586.1"/>
    <property type="molecule type" value="Genomic_DNA"/>
</dbReference>
<comment type="caution">
    <text evidence="2">The sequence shown here is derived from an EMBL/GenBank/DDBJ whole genome shotgun (WGS) entry which is preliminary data.</text>
</comment>
<dbReference type="Proteomes" id="UP000235392">
    <property type="component" value="Unassembled WGS sequence"/>
</dbReference>
<proteinExistence type="predicted"/>